<dbReference type="AlphaFoldDB" id="A0A6N7EKW5"/>
<keyword evidence="5" id="KW-1185">Reference proteome</keyword>
<proteinExistence type="predicted"/>
<feature type="signal peptide" evidence="2">
    <location>
        <begin position="1"/>
        <end position="42"/>
    </location>
</feature>
<dbReference type="Gene3D" id="3.10.350.10">
    <property type="entry name" value="LysM domain"/>
    <property type="match status" value="4"/>
</dbReference>
<dbReference type="SMART" id="SM00257">
    <property type="entry name" value="LysM"/>
    <property type="match status" value="4"/>
</dbReference>
<dbReference type="GO" id="GO:0008932">
    <property type="term" value="F:lytic endotransglycosylase activity"/>
    <property type="evidence" value="ECO:0007669"/>
    <property type="project" value="TreeGrafter"/>
</dbReference>
<dbReference type="EMBL" id="WHPC01000045">
    <property type="protein sequence ID" value="MPV37673.1"/>
    <property type="molecule type" value="Genomic_DNA"/>
</dbReference>
<evidence type="ECO:0000313" key="4">
    <source>
        <dbReference type="EMBL" id="MPV37673.1"/>
    </source>
</evidence>
<gene>
    <name evidence="4" type="ORF">GB881_11595</name>
</gene>
<reference evidence="4 5" key="1">
    <citation type="submission" date="2019-10" db="EMBL/GenBank/DDBJ databases">
        <title>Georgenia wutianyii sp. nov. and Georgenia yuyongxinii sp. nov. isolated from plateau pika (Ochotona curzoniae) in the Qinghai-Tibet plateau of China.</title>
        <authorList>
            <person name="Tian Z."/>
        </authorList>
    </citation>
    <scope>NUCLEOTIDE SEQUENCE [LARGE SCALE GENOMIC DNA]</scope>
    <source>
        <strain evidence="4 5">JCM 19765</strain>
    </source>
</reference>
<dbReference type="PANTHER" id="PTHR33734">
    <property type="entry name" value="LYSM DOMAIN-CONTAINING GPI-ANCHORED PROTEIN 2"/>
    <property type="match status" value="1"/>
</dbReference>
<feature type="domain" description="LysM" evidence="3">
    <location>
        <begin position="143"/>
        <end position="187"/>
    </location>
</feature>
<comment type="caution">
    <text evidence="4">The sequence shown here is derived from an EMBL/GenBank/DDBJ whole genome shotgun (WGS) entry which is preliminary data.</text>
</comment>
<keyword evidence="2" id="KW-0732">Signal</keyword>
<dbReference type="InterPro" id="IPR008258">
    <property type="entry name" value="Transglycosylase_SLT_dom_1"/>
</dbReference>
<name>A0A6N7EKW5_9MICO</name>
<evidence type="ECO:0000256" key="2">
    <source>
        <dbReference type="SAM" id="SignalP"/>
    </source>
</evidence>
<dbReference type="Pfam" id="PF01476">
    <property type="entry name" value="LysM"/>
    <property type="match status" value="4"/>
</dbReference>
<feature type="chain" id="PRO_5026821509" evidence="2">
    <location>
        <begin position="43"/>
        <end position="499"/>
    </location>
</feature>
<sequence length="499" mass="50094">MSKVEQRSRTTARTHAGRAGVGLALAATTAVGVAVPAAQASAAPPQPHTTLHGGSVGATALAARPVAAVPVMTYRVQAGDTVSHIALRTGSSVAAIVKANSLDSRALIRVGQMLKVPSAASTSAAPAAASPAPASPRVSTTTTTHTVRAGDTVSALAKQYGTTVSAIVKANNLRSAGLIYVGQRLAVGATAVSSSTSAAAPAAAAPATPSAVGTHTVRSGDTLSALAKQYGTTVGAIVKANDLRSAGLIYVGQRLAVGAAASAPAAPKPAAAATPAATVASGNHTVRAGETVSGLAKKWGTTVAAVIDANKLSSSGLIYVGQRLTVPGAPAPSTSPTQQLVPNSFLGRTYPEATVASANANKATLLAMGVPSRAEMQALVVRVAREMGVDPALAQAHAYQESGFNHTAVSPANAIGTMQVIPTSGDWASDLVGRKLNLLDPYDNVVAGVAIIRQLQRTSPDLETGIAGYYQGAGSVKRNGLFSDTEFYVASIKAHMKRF</sequence>
<dbReference type="PANTHER" id="PTHR33734:SF22">
    <property type="entry name" value="MEMBRANE-BOUND LYTIC MUREIN TRANSGLYCOSYLASE D"/>
    <property type="match status" value="1"/>
</dbReference>
<dbReference type="InterPro" id="IPR023346">
    <property type="entry name" value="Lysozyme-like_dom_sf"/>
</dbReference>
<organism evidence="4 5">
    <name type="scientific">Georgenia subflava</name>
    <dbReference type="NCBI Taxonomy" id="1622177"/>
    <lineage>
        <taxon>Bacteria</taxon>
        <taxon>Bacillati</taxon>
        <taxon>Actinomycetota</taxon>
        <taxon>Actinomycetes</taxon>
        <taxon>Micrococcales</taxon>
        <taxon>Bogoriellaceae</taxon>
        <taxon>Georgenia</taxon>
    </lineage>
</organism>
<evidence type="ECO:0000313" key="5">
    <source>
        <dbReference type="Proteomes" id="UP000437709"/>
    </source>
</evidence>
<feature type="domain" description="LysM" evidence="3">
    <location>
        <begin position="282"/>
        <end position="326"/>
    </location>
</feature>
<dbReference type="OrthoDB" id="5244690at2"/>
<dbReference type="PROSITE" id="PS51782">
    <property type="entry name" value="LYSM"/>
    <property type="match status" value="4"/>
</dbReference>
<dbReference type="InterPro" id="IPR018392">
    <property type="entry name" value="LysM"/>
</dbReference>
<feature type="region of interest" description="Disordered" evidence="1">
    <location>
        <begin position="124"/>
        <end position="145"/>
    </location>
</feature>
<dbReference type="CDD" id="cd00254">
    <property type="entry name" value="LT-like"/>
    <property type="match status" value="1"/>
</dbReference>
<dbReference type="RefSeq" id="WP_152195472.1">
    <property type="nucleotide sequence ID" value="NZ_VUKD01000003.1"/>
</dbReference>
<protein>
    <submittedName>
        <fullName evidence="4">LysM peptidoglycan-binding domain-containing protein</fullName>
    </submittedName>
</protein>
<dbReference type="SUPFAM" id="SSF54106">
    <property type="entry name" value="LysM domain"/>
    <property type="match status" value="4"/>
</dbReference>
<evidence type="ECO:0000259" key="3">
    <source>
        <dbReference type="PROSITE" id="PS51782"/>
    </source>
</evidence>
<dbReference type="Gene3D" id="1.10.530.10">
    <property type="match status" value="1"/>
</dbReference>
<dbReference type="Proteomes" id="UP000437709">
    <property type="component" value="Unassembled WGS sequence"/>
</dbReference>
<dbReference type="SUPFAM" id="SSF53955">
    <property type="entry name" value="Lysozyme-like"/>
    <property type="match status" value="1"/>
</dbReference>
<feature type="domain" description="LysM" evidence="3">
    <location>
        <begin position="213"/>
        <end position="257"/>
    </location>
</feature>
<accession>A0A6N7EKW5</accession>
<evidence type="ECO:0000256" key="1">
    <source>
        <dbReference type="SAM" id="MobiDB-lite"/>
    </source>
</evidence>
<dbReference type="InterPro" id="IPR036779">
    <property type="entry name" value="LysM_dom_sf"/>
</dbReference>
<dbReference type="CDD" id="cd00118">
    <property type="entry name" value="LysM"/>
    <property type="match status" value="4"/>
</dbReference>
<dbReference type="Pfam" id="PF01464">
    <property type="entry name" value="SLT"/>
    <property type="match status" value="1"/>
</dbReference>
<feature type="domain" description="LysM" evidence="3">
    <location>
        <begin position="72"/>
        <end position="116"/>
    </location>
</feature>